<dbReference type="PROSITE" id="PS00028">
    <property type="entry name" value="ZINC_FINGER_C2H2_1"/>
    <property type="match status" value="6"/>
</dbReference>
<dbReference type="Pfam" id="PF00096">
    <property type="entry name" value="zf-C2H2"/>
    <property type="match status" value="3"/>
</dbReference>
<dbReference type="InterPro" id="IPR012934">
    <property type="entry name" value="Znf_AD"/>
</dbReference>
<organism evidence="9 10">
    <name type="scientific">Pararge aegeria aegeria</name>
    <dbReference type="NCBI Taxonomy" id="348720"/>
    <lineage>
        <taxon>Eukaryota</taxon>
        <taxon>Metazoa</taxon>
        <taxon>Ecdysozoa</taxon>
        <taxon>Arthropoda</taxon>
        <taxon>Hexapoda</taxon>
        <taxon>Insecta</taxon>
        <taxon>Pterygota</taxon>
        <taxon>Neoptera</taxon>
        <taxon>Endopterygota</taxon>
        <taxon>Lepidoptera</taxon>
        <taxon>Glossata</taxon>
        <taxon>Ditrysia</taxon>
        <taxon>Papilionoidea</taxon>
        <taxon>Nymphalidae</taxon>
        <taxon>Satyrinae</taxon>
        <taxon>Satyrini</taxon>
        <taxon>Parargina</taxon>
        <taxon>Pararge</taxon>
    </lineage>
</organism>
<dbReference type="SMART" id="SM00355">
    <property type="entry name" value="ZnF_C2H2"/>
    <property type="match status" value="6"/>
</dbReference>
<dbReference type="FunFam" id="3.30.160.60:FF:000446">
    <property type="entry name" value="Zinc finger protein"/>
    <property type="match status" value="1"/>
</dbReference>
<keyword evidence="4 6" id="KW-0862">Zinc</keyword>
<feature type="domain" description="ZAD" evidence="8">
    <location>
        <begin position="24"/>
        <end position="100"/>
    </location>
</feature>
<feature type="domain" description="C2H2-type" evidence="7">
    <location>
        <begin position="259"/>
        <end position="286"/>
    </location>
</feature>
<dbReference type="Pfam" id="PF13912">
    <property type="entry name" value="zf-C2H2_6"/>
    <property type="match status" value="2"/>
</dbReference>
<dbReference type="EMBL" id="CAKXAJ010025794">
    <property type="protein sequence ID" value="CAH2244032.1"/>
    <property type="molecule type" value="Genomic_DNA"/>
</dbReference>
<keyword evidence="1 6" id="KW-0479">Metal-binding</keyword>
<name>A0A8S4RYN9_9NEOP</name>
<dbReference type="FunFam" id="3.30.160.60:FF:000100">
    <property type="entry name" value="Zinc finger 45-like"/>
    <property type="match status" value="1"/>
</dbReference>
<dbReference type="PANTHER" id="PTHR24403">
    <property type="entry name" value="ZINC FINGER PROTEIN"/>
    <property type="match status" value="1"/>
</dbReference>
<feature type="binding site" evidence="6">
    <location>
        <position position="73"/>
    </location>
    <ligand>
        <name>Zn(2+)</name>
        <dbReference type="ChEBI" id="CHEBI:29105"/>
    </ligand>
</feature>
<evidence type="ECO:0000259" key="7">
    <source>
        <dbReference type="PROSITE" id="PS50157"/>
    </source>
</evidence>
<feature type="domain" description="C2H2-type" evidence="7">
    <location>
        <begin position="307"/>
        <end position="334"/>
    </location>
</feature>
<feature type="binding site" evidence="6">
    <location>
        <position position="29"/>
    </location>
    <ligand>
        <name>Zn(2+)</name>
        <dbReference type="ChEBI" id="CHEBI:29105"/>
    </ligand>
</feature>
<evidence type="ECO:0000259" key="8">
    <source>
        <dbReference type="PROSITE" id="PS51915"/>
    </source>
</evidence>
<feature type="binding site" evidence="6">
    <location>
        <position position="26"/>
    </location>
    <ligand>
        <name>Zn(2+)</name>
        <dbReference type="ChEBI" id="CHEBI:29105"/>
    </ligand>
</feature>
<feature type="domain" description="C2H2-type" evidence="7">
    <location>
        <begin position="335"/>
        <end position="362"/>
    </location>
</feature>
<accession>A0A8S4RYN9</accession>
<dbReference type="Gene3D" id="3.30.160.60">
    <property type="entry name" value="Classic Zinc Finger"/>
    <property type="match status" value="3"/>
</dbReference>
<dbReference type="InterPro" id="IPR036236">
    <property type="entry name" value="Znf_C2H2_sf"/>
</dbReference>
<dbReference type="OrthoDB" id="3437960at2759"/>
<keyword evidence="3 5" id="KW-0863">Zinc-finger</keyword>
<dbReference type="Gene3D" id="3.40.1800.20">
    <property type="match status" value="1"/>
</dbReference>
<evidence type="ECO:0000256" key="4">
    <source>
        <dbReference type="ARBA" id="ARBA00022833"/>
    </source>
</evidence>
<dbReference type="PROSITE" id="PS50157">
    <property type="entry name" value="ZINC_FINGER_C2H2_2"/>
    <property type="match status" value="5"/>
</dbReference>
<dbReference type="InterPro" id="IPR050688">
    <property type="entry name" value="Zinc_finger/UBP_domain"/>
</dbReference>
<dbReference type="Pfam" id="PF07776">
    <property type="entry name" value="zf-AD"/>
    <property type="match status" value="1"/>
</dbReference>
<evidence type="ECO:0000256" key="6">
    <source>
        <dbReference type="PROSITE-ProRule" id="PRU01263"/>
    </source>
</evidence>
<keyword evidence="2" id="KW-0677">Repeat</keyword>
<dbReference type="InterPro" id="IPR013087">
    <property type="entry name" value="Znf_C2H2_type"/>
</dbReference>
<gene>
    <name evidence="9" type="primary">jg20704</name>
    <name evidence="9" type="ORF">PAEG_LOCUS20040</name>
</gene>
<dbReference type="GO" id="GO:0008270">
    <property type="term" value="F:zinc ion binding"/>
    <property type="evidence" value="ECO:0007669"/>
    <property type="project" value="UniProtKB-UniRule"/>
</dbReference>
<feature type="binding site" evidence="6">
    <location>
        <position position="76"/>
    </location>
    <ligand>
        <name>Zn(2+)</name>
        <dbReference type="ChEBI" id="CHEBI:29105"/>
    </ligand>
</feature>
<dbReference type="GO" id="GO:0005634">
    <property type="term" value="C:nucleus"/>
    <property type="evidence" value="ECO:0007669"/>
    <property type="project" value="InterPro"/>
</dbReference>
<protein>
    <submittedName>
        <fullName evidence="9">Jg20704 protein</fullName>
    </submittedName>
</protein>
<feature type="domain" description="C2H2-type" evidence="7">
    <location>
        <begin position="363"/>
        <end position="391"/>
    </location>
</feature>
<feature type="domain" description="C2H2-type" evidence="7">
    <location>
        <begin position="224"/>
        <end position="251"/>
    </location>
</feature>
<evidence type="ECO:0000256" key="2">
    <source>
        <dbReference type="ARBA" id="ARBA00022737"/>
    </source>
</evidence>
<dbReference type="GO" id="GO:0010468">
    <property type="term" value="P:regulation of gene expression"/>
    <property type="evidence" value="ECO:0007669"/>
    <property type="project" value="TreeGrafter"/>
</dbReference>
<reference evidence="9" key="1">
    <citation type="submission" date="2022-03" db="EMBL/GenBank/DDBJ databases">
        <authorList>
            <person name="Lindestad O."/>
        </authorList>
    </citation>
    <scope>NUCLEOTIDE SEQUENCE</scope>
</reference>
<dbReference type="Proteomes" id="UP000838756">
    <property type="component" value="Unassembled WGS sequence"/>
</dbReference>
<dbReference type="PROSITE" id="PS51915">
    <property type="entry name" value="ZAD"/>
    <property type="match status" value="1"/>
</dbReference>
<evidence type="ECO:0000256" key="5">
    <source>
        <dbReference type="PROSITE-ProRule" id="PRU00042"/>
    </source>
</evidence>
<dbReference type="SMART" id="SM00868">
    <property type="entry name" value="zf-AD"/>
    <property type="match status" value="1"/>
</dbReference>
<dbReference type="SUPFAM" id="SSF57667">
    <property type="entry name" value="beta-beta-alpha zinc fingers"/>
    <property type="match status" value="3"/>
</dbReference>
<comment type="caution">
    <text evidence="9">The sequence shown here is derived from an EMBL/GenBank/DDBJ whole genome shotgun (WGS) entry which is preliminary data.</text>
</comment>
<evidence type="ECO:0000256" key="3">
    <source>
        <dbReference type="ARBA" id="ARBA00022771"/>
    </source>
</evidence>
<dbReference type="AlphaFoldDB" id="A0A8S4RYN9"/>
<evidence type="ECO:0000256" key="1">
    <source>
        <dbReference type="ARBA" id="ARBA00022723"/>
    </source>
</evidence>
<dbReference type="PANTHER" id="PTHR24403:SF67">
    <property type="entry name" value="FI01116P-RELATED"/>
    <property type="match status" value="1"/>
</dbReference>
<evidence type="ECO:0000313" key="9">
    <source>
        <dbReference type="EMBL" id="CAH2244032.1"/>
    </source>
</evidence>
<proteinExistence type="predicted"/>
<sequence>MSLDLLLLNLESDLYTYDYFQQNDVCRFCWRRQALSQLIEISTDRTTENYIMDKITECLDIDISRCACPKMICTECFGQINSFHNFKKFCQESDRRLRKLVSNHELLIANGADTVKIENHAVKKDGHFDDFLDRLKASDSESELAIILNEKKVWKRKPKRTATYCNICRIDFEKAEKFNTHNSKYHGIEKGGGFKCFGCERLFKNRKSRLGHEIKFCKSLKDGYKCSVCDRYLPRRGMYESHMRDHKRNVKVHLPEELFKCPKCDLSYRTKQLLDEHMFQHKSDMKKYVCERSSIKSAIRHTGERPYQCCICPQRCISSSNLRAHQQRHLGIKTHECKICNKKFGYKVSLQEHMATHAPAQAHACEQCAASYSRLRALKRHMAAKHTEKMPPE</sequence>
<evidence type="ECO:0000313" key="10">
    <source>
        <dbReference type="Proteomes" id="UP000838756"/>
    </source>
</evidence>
<dbReference type="SUPFAM" id="SSF57716">
    <property type="entry name" value="Glucocorticoid receptor-like (DNA-binding domain)"/>
    <property type="match status" value="1"/>
</dbReference>
<keyword evidence="10" id="KW-1185">Reference proteome</keyword>